<name>A0A9P5XHG3_9AGAR</name>
<gene>
    <name evidence="1" type="ORF">P691DRAFT_666554</name>
</gene>
<proteinExistence type="predicted"/>
<evidence type="ECO:0000313" key="1">
    <source>
        <dbReference type="EMBL" id="KAF9449846.1"/>
    </source>
</evidence>
<dbReference type="Proteomes" id="UP000807342">
    <property type="component" value="Unassembled WGS sequence"/>
</dbReference>
<reference evidence="1" key="1">
    <citation type="submission" date="2020-11" db="EMBL/GenBank/DDBJ databases">
        <authorList>
            <consortium name="DOE Joint Genome Institute"/>
            <person name="Ahrendt S."/>
            <person name="Riley R."/>
            <person name="Andreopoulos W."/>
            <person name="Labutti K."/>
            <person name="Pangilinan J."/>
            <person name="Ruiz-Duenas F.J."/>
            <person name="Barrasa J.M."/>
            <person name="Sanchez-Garcia M."/>
            <person name="Camarero S."/>
            <person name="Miyauchi S."/>
            <person name="Serrano A."/>
            <person name="Linde D."/>
            <person name="Babiker R."/>
            <person name="Drula E."/>
            <person name="Ayuso-Fernandez I."/>
            <person name="Pacheco R."/>
            <person name="Padilla G."/>
            <person name="Ferreira P."/>
            <person name="Barriuso J."/>
            <person name="Kellner H."/>
            <person name="Castanera R."/>
            <person name="Alfaro M."/>
            <person name="Ramirez L."/>
            <person name="Pisabarro A.G."/>
            <person name="Kuo A."/>
            <person name="Tritt A."/>
            <person name="Lipzen A."/>
            <person name="He G."/>
            <person name="Yan M."/>
            <person name="Ng V."/>
            <person name="Cullen D."/>
            <person name="Martin F."/>
            <person name="Rosso M.-N."/>
            <person name="Henrissat B."/>
            <person name="Hibbett D."/>
            <person name="Martinez A.T."/>
            <person name="Grigoriev I.V."/>
        </authorList>
    </citation>
    <scope>NUCLEOTIDE SEQUENCE</scope>
    <source>
        <strain evidence="1">MF-IS2</strain>
    </source>
</reference>
<accession>A0A9P5XHG3</accession>
<sequence>MTVSYNFTLAAYNITLPNSDRNGAALVLGQNGTERSNQRNSNFLQTRASYPYNDYPTLALISGSLRAYRTDGSWNTNATEVRSGSTLGWITTTRYARPAPEIYSAVNVPLTKFPLLAAHGRHDLWSLCPFPGRLGQTNVVFNVSAVASSSSGPSVGFDPKGCYEVVLFIIGV</sequence>
<keyword evidence="2" id="KW-1185">Reference proteome</keyword>
<dbReference type="AlphaFoldDB" id="A0A9P5XHG3"/>
<dbReference type="EMBL" id="MU151118">
    <property type="protein sequence ID" value="KAF9449846.1"/>
    <property type="molecule type" value="Genomic_DNA"/>
</dbReference>
<organism evidence="1 2">
    <name type="scientific">Macrolepiota fuliginosa MF-IS2</name>
    <dbReference type="NCBI Taxonomy" id="1400762"/>
    <lineage>
        <taxon>Eukaryota</taxon>
        <taxon>Fungi</taxon>
        <taxon>Dikarya</taxon>
        <taxon>Basidiomycota</taxon>
        <taxon>Agaricomycotina</taxon>
        <taxon>Agaricomycetes</taxon>
        <taxon>Agaricomycetidae</taxon>
        <taxon>Agaricales</taxon>
        <taxon>Agaricineae</taxon>
        <taxon>Agaricaceae</taxon>
        <taxon>Macrolepiota</taxon>
    </lineage>
</organism>
<protein>
    <submittedName>
        <fullName evidence="1">Uncharacterized protein</fullName>
    </submittedName>
</protein>
<comment type="caution">
    <text evidence="1">The sequence shown here is derived from an EMBL/GenBank/DDBJ whole genome shotgun (WGS) entry which is preliminary data.</text>
</comment>
<evidence type="ECO:0000313" key="2">
    <source>
        <dbReference type="Proteomes" id="UP000807342"/>
    </source>
</evidence>
<dbReference type="OrthoDB" id="2844016at2759"/>